<evidence type="ECO:0000256" key="4">
    <source>
        <dbReference type="ARBA" id="ARBA00023136"/>
    </source>
</evidence>
<reference evidence="6" key="1">
    <citation type="journal article" date="2014" name="Int. J. Syst. Evol. Microbiol.">
        <title>Complete genome sequence of Corynebacterium casei LMG S-19264T (=DSM 44701T), isolated from a smear-ripened cheese.</title>
        <authorList>
            <consortium name="US DOE Joint Genome Institute (JGI-PGF)"/>
            <person name="Walter F."/>
            <person name="Albersmeier A."/>
            <person name="Kalinowski J."/>
            <person name="Ruckert C."/>
        </authorList>
    </citation>
    <scope>NUCLEOTIDE SEQUENCE</scope>
    <source>
        <strain evidence="6">CGMCC 1.7081</strain>
    </source>
</reference>
<name>A0A8J3MEF4_9RHOB</name>
<gene>
    <name evidence="6" type="ORF">GCM10010961_41460</name>
</gene>
<proteinExistence type="predicted"/>
<reference evidence="6" key="2">
    <citation type="submission" date="2020-09" db="EMBL/GenBank/DDBJ databases">
        <authorList>
            <person name="Sun Q."/>
            <person name="Zhou Y."/>
        </authorList>
    </citation>
    <scope>NUCLEOTIDE SEQUENCE</scope>
    <source>
        <strain evidence="6">CGMCC 1.7081</strain>
    </source>
</reference>
<keyword evidence="7" id="KW-1185">Reference proteome</keyword>
<dbReference type="GO" id="GO:0016020">
    <property type="term" value="C:membrane"/>
    <property type="evidence" value="ECO:0007669"/>
    <property type="project" value="UniProtKB-SubCell"/>
</dbReference>
<evidence type="ECO:0000256" key="3">
    <source>
        <dbReference type="ARBA" id="ARBA00022989"/>
    </source>
</evidence>
<evidence type="ECO:0000313" key="7">
    <source>
        <dbReference type="Proteomes" id="UP000611500"/>
    </source>
</evidence>
<sequence length="123" mass="13438">MRKISWRHVYAGLLSAFFVLGGTLNIFASPAVLADYSRWGFPDWFHIVTGLLEWTSALLMLSPALRLVGCALAGAVMTSAALTVVLHGEYPHAIPPVIVLVLLCLNAWMTWRARRSKGFSPAG</sequence>
<dbReference type="InterPro" id="IPR032808">
    <property type="entry name" value="DoxX"/>
</dbReference>
<evidence type="ECO:0000256" key="1">
    <source>
        <dbReference type="ARBA" id="ARBA00004141"/>
    </source>
</evidence>
<keyword evidence="2 5" id="KW-0812">Transmembrane</keyword>
<comment type="caution">
    <text evidence="6">The sequence shown here is derived from an EMBL/GenBank/DDBJ whole genome shotgun (WGS) entry which is preliminary data.</text>
</comment>
<accession>A0A8J3MEF4</accession>
<dbReference type="AlphaFoldDB" id="A0A8J3MEF4"/>
<dbReference type="Proteomes" id="UP000611500">
    <property type="component" value="Unassembled WGS sequence"/>
</dbReference>
<dbReference type="Pfam" id="PF13564">
    <property type="entry name" value="DoxX_2"/>
    <property type="match status" value="1"/>
</dbReference>
<comment type="subcellular location">
    <subcellularLocation>
        <location evidence="1">Membrane</location>
        <topology evidence="1">Multi-pass membrane protein</topology>
    </subcellularLocation>
</comment>
<evidence type="ECO:0000256" key="5">
    <source>
        <dbReference type="SAM" id="Phobius"/>
    </source>
</evidence>
<feature type="transmembrane region" description="Helical" evidence="5">
    <location>
        <begin position="93"/>
        <end position="111"/>
    </location>
</feature>
<feature type="transmembrane region" description="Helical" evidence="5">
    <location>
        <begin position="68"/>
        <end position="87"/>
    </location>
</feature>
<evidence type="ECO:0000256" key="2">
    <source>
        <dbReference type="ARBA" id="ARBA00022692"/>
    </source>
</evidence>
<dbReference type="RefSeq" id="WP_028095290.1">
    <property type="nucleotide sequence ID" value="NZ_BNAP01000037.1"/>
</dbReference>
<evidence type="ECO:0000313" key="6">
    <source>
        <dbReference type="EMBL" id="GHH03420.1"/>
    </source>
</evidence>
<dbReference type="EMBL" id="BNAP01000037">
    <property type="protein sequence ID" value="GHH03420.1"/>
    <property type="molecule type" value="Genomic_DNA"/>
</dbReference>
<keyword evidence="3 5" id="KW-1133">Transmembrane helix</keyword>
<protein>
    <recommendedName>
        <fullName evidence="8">DoxX-like family protein</fullName>
    </recommendedName>
</protein>
<organism evidence="6 7">
    <name type="scientific">Pseudodonghicola xiamenensis</name>
    <dbReference type="NCBI Taxonomy" id="337702"/>
    <lineage>
        <taxon>Bacteria</taxon>
        <taxon>Pseudomonadati</taxon>
        <taxon>Pseudomonadota</taxon>
        <taxon>Alphaproteobacteria</taxon>
        <taxon>Rhodobacterales</taxon>
        <taxon>Paracoccaceae</taxon>
        <taxon>Pseudodonghicola</taxon>
    </lineage>
</organism>
<keyword evidence="4 5" id="KW-0472">Membrane</keyword>
<evidence type="ECO:0008006" key="8">
    <source>
        <dbReference type="Google" id="ProtNLM"/>
    </source>
</evidence>